<feature type="domain" description="PPM-type phosphatase" evidence="1">
    <location>
        <begin position="523"/>
        <end position="749"/>
    </location>
</feature>
<dbReference type="SUPFAM" id="SSF50998">
    <property type="entry name" value="Quinoprotein alcohol dehydrogenase-like"/>
    <property type="match status" value="1"/>
</dbReference>
<dbReference type="EMBL" id="CP012333">
    <property type="protein sequence ID" value="AKU99033.1"/>
    <property type="molecule type" value="Genomic_DNA"/>
</dbReference>
<proteinExistence type="predicted"/>
<dbReference type="Proteomes" id="UP000064967">
    <property type="component" value="Chromosome"/>
</dbReference>
<dbReference type="STRING" id="1391654.AKJ09_05697"/>
<dbReference type="SMART" id="SM00332">
    <property type="entry name" value="PP2Cc"/>
    <property type="match status" value="1"/>
</dbReference>
<organism evidence="2 3">
    <name type="scientific">Labilithrix luteola</name>
    <dbReference type="NCBI Taxonomy" id="1391654"/>
    <lineage>
        <taxon>Bacteria</taxon>
        <taxon>Pseudomonadati</taxon>
        <taxon>Myxococcota</taxon>
        <taxon>Polyangia</taxon>
        <taxon>Polyangiales</taxon>
        <taxon>Labilitrichaceae</taxon>
        <taxon>Labilithrix</taxon>
    </lineage>
</organism>
<protein>
    <submittedName>
        <fullName evidence="2">Serine/threonine phosphatase PPP</fullName>
    </submittedName>
</protein>
<gene>
    <name evidence="2" type="ORF">AKJ09_05697</name>
</gene>
<keyword evidence="3" id="KW-1185">Reference proteome</keyword>
<evidence type="ECO:0000313" key="2">
    <source>
        <dbReference type="EMBL" id="AKU99033.1"/>
    </source>
</evidence>
<reference evidence="2 3" key="1">
    <citation type="submission" date="2015-08" db="EMBL/GenBank/DDBJ databases">
        <authorList>
            <person name="Babu N.S."/>
            <person name="Beckwith C.J."/>
            <person name="Beseler K.G."/>
            <person name="Brison A."/>
            <person name="Carone J.V."/>
            <person name="Caskin T.P."/>
            <person name="Diamond M."/>
            <person name="Durham M.E."/>
            <person name="Foxe J.M."/>
            <person name="Go M."/>
            <person name="Henderson B.A."/>
            <person name="Jones I.B."/>
            <person name="McGettigan J.A."/>
            <person name="Micheletti S.J."/>
            <person name="Nasrallah M.E."/>
            <person name="Ortiz D."/>
            <person name="Piller C.R."/>
            <person name="Privatt S.R."/>
            <person name="Schneider S.L."/>
            <person name="Sharp S."/>
            <person name="Smith T.C."/>
            <person name="Stanton J.D."/>
            <person name="Ullery H.E."/>
            <person name="Wilson R.J."/>
            <person name="Serrano M.G."/>
            <person name="Buck G."/>
            <person name="Lee V."/>
            <person name="Wang Y."/>
            <person name="Carvalho R."/>
            <person name="Voegtly L."/>
            <person name="Shi R."/>
            <person name="Duckworth R."/>
            <person name="Johnson A."/>
            <person name="Loviza R."/>
            <person name="Walstead R."/>
            <person name="Shah Z."/>
            <person name="Kiflezghi M."/>
            <person name="Wade K."/>
            <person name="Ball S.L."/>
            <person name="Bradley K.W."/>
            <person name="Asai D.J."/>
            <person name="Bowman C.A."/>
            <person name="Russell D.A."/>
            <person name="Pope W.H."/>
            <person name="Jacobs-Sera D."/>
            <person name="Hendrix R.W."/>
            <person name="Hatfull G.F."/>
        </authorList>
    </citation>
    <scope>NUCLEOTIDE SEQUENCE [LARGE SCALE GENOMIC DNA]</scope>
    <source>
        <strain evidence="2 3">DSM 27648</strain>
    </source>
</reference>
<evidence type="ECO:0000259" key="1">
    <source>
        <dbReference type="PROSITE" id="PS51746"/>
    </source>
</evidence>
<dbReference type="CDD" id="cd00143">
    <property type="entry name" value="PP2Cc"/>
    <property type="match status" value="1"/>
</dbReference>
<dbReference type="PROSITE" id="PS51746">
    <property type="entry name" value="PPM_2"/>
    <property type="match status" value="1"/>
</dbReference>
<dbReference type="SMART" id="SM00331">
    <property type="entry name" value="PP2C_SIG"/>
    <property type="match status" value="1"/>
</dbReference>
<name>A0A0K1PZT1_9BACT</name>
<dbReference type="InterPro" id="IPR001932">
    <property type="entry name" value="PPM-type_phosphatase-like_dom"/>
</dbReference>
<sequence length="1135" mass="122848">MLDGEPVDVATWIDVSSFLPVTEVSALGDDVAPSVERTLPASKDVRSVFGAPPKTGEADGLLAALSTMATAPAPAKSMTVSSTSGPRSWSGLPVPGLVARLLSVLAAVLDGWARSTSKRATSSLSLTHGPTLGHLLSSWFRRVAARLLVWGRIGPWLGRKHAAYVSELFDAFERGDFDEVLRRGIPTHGDEAAVSESEMALSFAERQSFEIRIAKTTLDASVALGPRLFGLLKEKYRALATVLANRGEIDKAAFVLAELLQATEEAVAFLQKHRRYVLAAQLAEARELPPGIVVRAWFLAGDKQRAISIARRTGSFAEAVHLLERSDAAAGRALRMLWAEVLADQGAFAAAVDVVWSIDEARSLAKVWLEHAVAAGGITGMRALVKKLVLSPETFSVAHETFRRMALNDDDDAGLVAMARELAAHVPNEATRLLAKVVVRESLSRANGVRDKDHERRIQKLLEIAADDALRVDVKKTPTRSAAREDCPHVGVRAVVSSAPGAAKQAAENAAFVSLLDGSAPWRATLAGDVSERGVLFAVLDGVGGLAGTEGSAATFVARHVWERLRGAHLALQGAIPSRDHASATLGEACRFANRELLRAKQRQPQLTALTSGTFATVVGTALIVAHVGSARAYVLRGRKLTQIVTEHSLKEYRRRCGESLDVTLEQHDNVLVSSFGGGVRLSYDLVSFELRRGDVIFLCSEGLWRVLDEERMRHSLVLATCELACADLLAKAQASSAVDDVAIVVASFDGEGLEPALSDDVELTAQLTTFGHAEGPVEGESPSMWHESTGSLSMKAPTIHHRARTDVGAVSILDAVELPGGGWLLALGEMGLRLLSPDGTLLVQFKEPAHRIVLSDHGTRAIVVTRRGETTQLARLDLVTRRLRSWCDARIDAHATDFDGGIWYVSYRDTLFAIDALDDEWTHLWSVSAMADGRGRVSSIERTSREGKPEHDSSVVLAVLVVSDDGVPVRWTFETKRHVLRSRADVTLEPSPHPRAETLVVSAGGAVLDFQHAVASDDAPVLVARCWNEGWQTRIIPEVASPLAPIGNHAWHVFPSRSEHGLVLCVVEAGTWRPMCEIRLDAPPDRANSGRLLSLQRRLYARLRGHRLVAFDDYGRLVVVTLDTGRVLRELRVV</sequence>
<dbReference type="Gene3D" id="3.60.40.10">
    <property type="entry name" value="PPM-type phosphatase domain"/>
    <property type="match status" value="1"/>
</dbReference>
<evidence type="ECO:0000313" key="3">
    <source>
        <dbReference type="Proteomes" id="UP000064967"/>
    </source>
</evidence>
<dbReference type="InterPro" id="IPR011047">
    <property type="entry name" value="Quinoprotein_ADH-like_sf"/>
</dbReference>
<dbReference type="SUPFAM" id="SSF81606">
    <property type="entry name" value="PP2C-like"/>
    <property type="match status" value="1"/>
</dbReference>
<dbReference type="KEGG" id="llu:AKJ09_05697"/>
<dbReference type="InterPro" id="IPR036457">
    <property type="entry name" value="PPM-type-like_dom_sf"/>
</dbReference>
<dbReference type="AlphaFoldDB" id="A0A0K1PZT1"/>
<accession>A0A0K1PZT1</accession>